<feature type="region of interest" description="Disordered" evidence="2">
    <location>
        <begin position="350"/>
        <end position="436"/>
    </location>
</feature>
<feature type="compositionally biased region" description="Acidic residues" evidence="2">
    <location>
        <begin position="398"/>
        <end position="433"/>
    </location>
</feature>
<dbReference type="CDD" id="cd00087">
    <property type="entry name" value="FReD"/>
    <property type="match status" value="1"/>
</dbReference>
<dbReference type="PROSITE" id="PS00514">
    <property type="entry name" value="FIBRINOGEN_C_1"/>
    <property type="match status" value="1"/>
</dbReference>
<dbReference type="InterPro" id="IPR036056">
    <property type="entry name" value="Fibrinogen-like_C"/>
</dbReference>
<evidence type="ECO:0000313" key="5">
    <source>
        <dbReference type="EMBL" id="JAD08603.1"/>
    </source>
</evidence>
<dbReference type="AlphaFoldDB" id="A0A0A1XDR3"/>
<dbReference type="Pfam" id="PF00147">
    <property type="entry name" value="Fibrinogen_C"/>
    <property type="match status" value="1"/>
</dbReference>
<feature type="compositionally biased region" description="Polar residues" evidence="2">
    <location>
        <begin position="379"/>
        <end position="389"/>
    </location>
</feature>
<organism evidence="5">
    <name type="scientific">Zeugodacus cucurbitae</name>
    <name type="common">Melon fruit fly</name>
    <name type="synonym">Bactrocera cucurbitae</name>
    <dbReference type="NCBI Taxonomy" id="28588"/>
    <lineage>
        <taxon>Eukaryota</taxon>
        <taxon>Metazoa</taxon>
        <taxon>Ecdysozoa</taxon>
        <taxon>Arthropoda</taxon>
        <taxon>Hexapoda</taxon>
        <taxon>Insecta</taxon>
        <taxon>Pterygota</taxon>
        <taxon>Neoptera</taxon>
        <taxon>Endopterygota</taxon>
        <taxon>Diptera</taxon>
        <taxon>Brachycera</taxon>
        <taxon>Muscomorpha</taxon>
        <taxon>Tephritoidea</taxon>
        <taxon>Tephritidae</taxon>
        <taxon>Zeugodacus</taxon>
        <taxon>Zeugodacus</taxon>
    </lineage>
</organism>
<dbReference type="PROSITE" id="PS51406">
    <property type="entry name" value="FIBRINOGEN_C_2"/>
    <property type="match status" value="1"/>
</dbReference>
<dbReference type="SMART" id="SM00186">
    <property type="entry name" value="FBG"/>
    <property type="match status" value="1"/>
</dbReference>
<gene>
    <name evidence="5" type="primary">ANGPT4_2</name>
    <name evidence="5" type="ORF">g.36962</name>
</gene>
<feature type="region of interest" description="Disordered" evidence="2">
    <location>
        <begin position="139"/>
        <end position="167"/>
    </location>
</feature>
<dbReference type="SMR" id="A0A0A1XDR3"/>
<dbReference type="InterPro" id="IPR014716">
    <property type="entry name" value="Fibrinogen_a/b/g_C_1"/>
</dbReference>
<dbReference type="PANTHER" id="PTHR19143:SF185">
    <property type="entry name" value="ANGIOPOIETIN-RELATED PROTEIN 5"/>
    <property type="match status" value="1"/>
</dbReference>
<name>A0A0A1XDR3_ZEUCU</name>
<feature type="domain" description="Fibrinogen C-terminal" evidence="4">
    <location>
        <begin position="446"/>
        <end position="670"/>
    </location>
</feature>
<feature type="chain" id="PRO_5001994670" evidence="3">
    <location>
        <begin position="23"/>
        <end position="688"/>
    </location>
</feature>
<evidence type="ECO:0000256" key="3">
    <source>
        <dbReference type="SAM" id="SignalP"/>
    </source>
</evidence>
<dbReference type="EMBL" id="GBXI01005689">
    <property type="protein sequence ID" value="JAD08603.1"/>
    <property type="molecule type" value="Transcribed_RNA"/>
</dbReference>
<feature type="compositionally biased region" description="Acidic residues" evidence="2">
    <location>
        <begin position="358"/>
        <end position="374"/>
    </location>
</feature>
<keyword evidence="3" id="KW-0732">Signal</keyword>
<dbReference type="Gene3D" id="3.90.215.10">
    <property type="entry name" value="Gamma Fibrinogen, chain A, domain 1"/>
    <property type="match status" value="1"/>
</dbReference>
<dbReference type="OrthoDB" id="6022640at2759"/>
<dbReference type="InterPro" id="IPR020837">
    <property type="entry name" value="Fibrinogen_CS"/>
</dbReference>
<dbReference type="GO" id="GO:0005615">
    <property type="term" value="C:extracellular space"/>
    <property type="evidence" value="ECO:0007669"/>
    <property type="project" value="TreeGrafter"/>
</dbReference>
<sequence length="688" mass="79534">MWLSTICLTFALVCIIRSDAAAVTNSTTVETSKEPPNLSNDCTNSLKLEHINHALSRIDTSVQSLEEKAHNWAIFRHHIDAWNEQIKALEHKLDLVRRTQDEQQVYGNKFISLEFTLNHILSKVVYLSDTCNAHQRGGDTMRSPILYNTRANSNGNDNGRETPQQQRNRDTNELLYEHIALLGDVKHAIGVDKQLREELSTRLNNILRHVQNIERDNCRTEQRHTPANGNNKVGKLMAPIGGYNSNHNMEKTLKAMDQQLSKLLKRPTTPKELHQIHTLAKKDAQQMEKVLNWMDKIDEQLLQWRDESAMGWQQCQTMSGELTTFTESSDLLLKRIEFLLHEVNEKLAKQPLHKTSDRDDEEHEGEHEEPEDADMVYTPQINEAVSNDNNDVEHETNADEEAEETEDESANDDESTANADENVDEPTDAAIEEQTDRIDDRFDIVDFLQPNKIGCHELSGPSVDGVYKFSTPEFNEAKRDFNERYCTFATDGAAWTVIQNRGPYIEHENFNRSWEEYKYGFGKLDKEFWYGNEFIHQLVDRDDYELRIELADFENEHMWAEYSLFRLDSERYNYNLLVGGHSGTAPDAMHYHNEMDFSTYDRRNDKSVDACCACATGYGSGWWFDNCSEANLNGIYRQTPNGHNYVGIIWEQWRGDYSLFKTRMLIRPKNLAKLVKTVEGRNAHNEDP</sequence>
<reference evidence="5" key="2">
    <citation type="journal article" date="2015" name="Gigascience">
        <title>Reconstructing a comprehensive transcriptome assembly of a white-pupal translocated strain of the pest fruit fly Bactrocera cucurbitae.</title>
        <authorList>
            <person name="Sim S.B."/>
            <person name="Calla B."/>
            <person name="Hall B."/>
            <person name="DeRego T."/>
            <person name="Geib S.M."/>
        </authorList>
    </citation>
    <scope>NUCLEOTIDE SEQUENCE</scope>
</reference>
<feature type="signal peptide" evidence="3">
    <location>
        <begin position="1"/>
        <end position="22"/>
    </location>
</feature>
<dbReference type="SUPFAM" id="SSF56496">
    <property type="entry name" value="Fibrinogen C-terminal domain-like"/>
    <property type="match status" value="1"/>
</dbReference>
<dbReference type="InterPro" id="IPR002181">
    <property type="entry name" value="Fibrinogen_a/b/g_C_dom"/>
</dbReference>
<reference evidence="5" key="1">
    <citation type="submission" date="2014-11" db="EMBL/GenBank/DDBJ databases">
        <authorList>
            <person name="Geib S."/>
        </authorList>
    </citation>
    <scope>NUCLEOTIDE SEQUENCE</scope>
</reference>
<evidence type="ECO:0000256" key="2">
    <source>
        <dbReference type="SAM" id="MobiDB-lite"/>
    </source>
</evidence>
<proteinExistence type="predicted"/>
<keyword evidence="1" id="KW-1015">Disulfide bond</keyword>
<evidence type="ECO:0000259" key="4">
    <source>
        <dbReference type="PROSITE" id="PS51406"/>
    </source>
</evidence>
<feature type="compositionally biased region" description="Polar residues" evidence="2">
    <location>
        <begin position="149"/>
        <end position="166"/>
    </location>
</feature>
<evidence type="ECO:0000256" key="1">
    <source>
        <dbReference type="ARBA" id="ARBA00023157"/>
    </source>
</evidence>
<dbReference type="InterPro" id="IPR050373">
    <property type="entry name" value="Fibrinogen_C-term_domain"/>
</dbReference>
<protein>
    <submittedName>
        <fullName evidence="5">Angiopoietin-4</fullName>
    </submittedName>
</protein>
<accession>A0A0A1XDR3</accession>
<dbReference type="PANTHER" id="PTHR19143">
    <property type="entry name" value="FIBRINOGEN/TENASCIN/ANGIOPOEITIN"/>
    <property type="match status" value="1"/>
</dbReference>